<organism evidence="1 2">
    <name type="scientific">Hibiscus syriacus</name>
    <name type="common">Rose of Sharon</name>
    <dbReference type="NCBI Taxonomy" id="106335"/>
    <lineage>
        <taxon>Eukaryota</taxon>
        <taxon>Viridiplantae</taxon>
        <taxon>Streptophyta</taxon>
        <taxon>Embryophyta</taxon>
        <taxon>Tracheophyta</taxon>
        <taxon>Spermatophyta</taxon>
        <taxon>Magnoliopsida</taxon>
        <taxon>eudicotyledons</taxon>
        <taxon>Gunneridae</taxon>
        <taxon>Pentapetalae</taxon>
        <taxon>rosids</taxon>
        <taxon>malvids</taxon>
        <taxon>Malvales</taxon>
        <taxon>Malvaceae</taxon>
        <taxon>Malvoideae</taxon>
        <taxon>Hibiscus</taxon>
    </lineage>
</organism>
<proteinExistence type="predicted"/>
<dbReference type="Proteomes" id="UP000436088">
    <property type="component" value="Unassembled WGS sequence"/>
</dbReference>
<comment type="caution">
    <text evidence="1">The sequence shown here is derived from an EMBL/GenBank/DDBJ whole genome shotgun (WGS) entry which is preliminary data.</text>
</comment>
<sequence length="163" mass="17835">MKLSTINRNPSLFISSSDFLGDSVVETISSLPIIAISDLLNCRRGRQFPDSESIDRVISYSFRLTFSIEVITGFGFVTVSARLIVEDCCCCCCCRLRGEREHFVSTTATAFSTRTICFSTVVSFAPLVTATAFSATTIYLSTVVSSTTADAGIILWRELTYSS</sequence>
<reference evidence="1" key="1">
    <citation type="submission" date="2019-09" db="EMBL/GenBank/DDBJ databases">
        <title>Draft genome information of white flower Hibiscus syriacus.</title>
        <authorList>
            <person name="Kim Y.-M."/>
        </authorList>
    </citation>
    <scope>NUCLEOTIDE SEQUENCE [LARGE SCALE GENOMIC DNA]</scope>
    <source>
        <strain evidence="1">YM2019G1</strain>
    </source>
</reference>
<name>A0A6A3CTC8_HIBSY</name>
<dbReference type="AlphaFoldDB" id="A0A6A3CTC8"/>
<keyword evidence="2" id="KW-1185">Reference proteome</keyword>
<dbReference type="EMBL" id="VEPZ02000133">
    <property type="protein sequence ID" value="KAE8732805.1"/>
    <property type="molecule type" value="Genomic_DNA"/>
</dbReference>
<evidence type="ECO:0000313" key="1">
    <source>
        <dbReference type="EMBL" id="KAE8732805.1"/>
    </source>
</evidence>
<evidence type="ECO:0000313" key="2">
    <source>
        <dbReference type="Proteomes" id="UP000436088"/>
    </source>
</evidence>
<accession>A0A6A3CTC8</accession>
<gene>
    <name evidence="1" type="ORF">F3Y22_tig00001728pilonHSYRG00045</name>
</gene>
<protein>
    <submittedName>
        <fullName evidence="1">Uncharacterized protein</fullName>
    </submittedName>
</protein>